<dbReference type="InterPro" id="IPR027020">
    <property type="entry name" value="YnjB"/>
</dbReference>
<dbReference type="NCBIfam" id="NF008633">
    <property type="entry name" value="PRK11622.1"/>
    <property type="match status" value="1"/>
</dbReference>
<dbReference type="PANTHER" id="PTHR42779:SF1">
    <property type="entry name" value="PROTEIN YNJB"/>
    <property type="match status" value="1"/>
</dbReference>
<dbReference type="STRING" id="1121942.SAMN02745148_02074"/>
<organism evidence="2 3">
    <name type="scientific">Modicisalibacter ilicicola DSM 19980</name>
    <dbReference type="NCBI Taxonomy" id="1121942"/>
    <lineage>
        <taxon>Bacteria</taxon>
        <taxon>Pseudomonadati</taxon>
        <taxon>Pseudomonadota</taxon>
        <taxon>Gammaproteobacteria</taxon>
        <taxon>Oceanospirillales</taxon>
        <taxon>Halomonadaceae</taxon>
        <taxon>Modicisalibacter</taxon>
    </lineage>
</organism>
<dbReference type="OrthoDB" id="3239593at2"/>
<dbReference type="RefSeq" id="WP_084671412.1">
    <property type="nucleotide sequence ID" value="NZ_FQUJ01000008.1"/>
</dbReference>
<proteinExistence type="predicted"/>
<dbReference type="Pfam" id="PF13416">
    <property type="entry name" value="SBP_bac_8"/>
    <property type="match status" value="1"/>
</dbReference>
<dbReference type="AlphaFoldDB" id="A0A1M4ZVA7"/>
<dbReference type="Proteomes" id="UP000184346">
    <property type="component" value="Unassembled WGS sequence"/>
</dbReference>
<sequence>MPRPSAFRVVMASLTTMLAGVFSLQAQALELDDWSSVEAKARGQTVYFNAWGGDSRINGYIDWVAQQVQSRHDIELVHVKLGDTAEAVSRIVAEKSAGNLERGAIDLIWINGENFAALKEAGLLHGPWAEQLPNFSLTAPEANPEVRSDFTLPVEGLEAPWGKAQITFYYDSARVETPPRSMQALLDWARNHPGRFTYPLIPDFLGSTFLKQALLSLAENRGPLYGPVSEADFASITAPLWDYLDALHPHLWRGGRSFPNSSARLRQLMGDGELSLAFTFTPSEPAASVANYQLPPTTRSYMFDDGTLGNVHFLAIPFNARHKAGALVVANFLLSPQAQARKQDITVWGDATVLAMEALTDRQRQAFESLPENPATLAPEALGRTLPEPHPSWMERLEQAWLERYGAR</sequence>
<dbReference type="InterPro" id="IPR006059">
    <property type="entry name" value="SBP"/>
</dbReference>
<reference evidence="2 3" key="1">
    <citation type="submission" date="2016-11" db="EMBL/GenBank/DDBJ databases">
        <authorList>
            <person name="Jaros S."/>
            <person name="Januszkiewicz K."/>
            <person name="Wedrychowicz H."/>
        </authorList>
    </citation>
    <scope>NUCLEOTIDE SEQUENCE [LARGE SCALE GENOMIC DNA]</scope>
    <source>
        <strain evidence="2 3">DSM 19980</strain>
    </source>
</reference>
<evidence type="ECO:0000313" key="3">
    <source>
        <dbReference type="Proteomes" id="UP000184346"/>
    </source>
</evidence>
<evidence type="ECO:0000256" key="1">
    <source>
        <dbReference type="SAM" id="SignalP"/>
    </source>
</evidence>
<gene>
    <name evidence="2" type="ORF">SAMN02745148_02074</name>
</gene>
<evidence type="ECO:0000313" key="2">
    <source>
        <dbReference type="EMBL" id="SHF21905.1"/>
    </source>
</evidence>
<accession>A0A1M4ZVA7</accession>
<keyword evidence="3" id="KW-1185">Reference proteome</keyword>
<keyword evidence="1" id="KW-0732">Signal</keyword>
<dbReference type="PIRSF" id="PIRSF029172">
    <property type="entry name" value="UCP029172_ABC_sbc_YnjB"/>
    <property type="match status" value="1"/>
</dbReference>
<dbReference type="SUPFAM" id="SSF53850">
    <property type="entry name" value="Periplasmic binding protein-like II"/>
    <property type="match status" value="1"/>
</dbReference>
<dbReference type="Gene3D" id="3.40.190.10">
    <property type="entry name" value="Periplasmic binding protein-like II"/>
    <property type="match status" value="2"/>
</dbReference>
<dbReference type="EMBL" id="FQUJ01000008">
    <property type="protein sequence ID" value="SHF21905.1"/>
    <property type="molecule type" value="Genomic_DNA"/>
</dbReference>
<dbReference type="PANTHER" id="PTHR42779">
    <property type="entry name" value="PROTEIN YNJB"/>
    <property type="match status" value="1"/>
</dbReference>
<name>A0A1M4ZVA7_9GAMM</name>
<protein>
    <submittedName>
        <fullName evidence="2">Putative thiamine transport system substrate-binding protein</fullName>
    </submittedName>
</protein>
<feature type="signal peptide" evidence="1">
    <location>
        <begin position="1"/>
        <end position="28"/>
    </location>
</feature>
<feature type="chain" id="PRO_5009908657" evidence="1">
    <location>
        <begin position="29"/>
        <end position="408"/>
    </location>
</feature>